<evidence type="ECO:0000256" key="3">
    <source>
        <dbReference type="SAM" id="MobiDB-lite"/>
    </source>
</evidence>
<protein>
    <recommendedName>
        <fullName evidence="2">Protein SCAR</fullName>
    </recommendedName>
    <alternativeName>
        <fullName evidence="2">Protein WAVE</fullName>
    </alternativeName>
</protein>
<dbReference type="PANTHER" id="PTHR12902">
    <property type="entry name" value="WASP-1"/>
    <property type="match status" value="1"/>
</dbReference>
<feature type="region of interest" description="Disordered" evidence="3">
    <location>
        <begin position="409"/>
        <end position="437"/>
    </location>
</feature>
<dbReference type="Proteomes" id="UP001206925">
    <property type="component" value="Unassembled WGS sequence"/>
</dbReference>
<dbReference type="GO" id="GO:0034237">
    <property type="term" value="F:protein kinase A regulatory subunit binding"/>
    <property type="evidence" value="ECO:0007669"/>
    <property type="project" value="TreeGrafter"/>
</dbReference>
<dbReference type="AlphaFoldDB" id="A0AAD5C4M8"/>
<feature type="region of interest" description="Disordered" evidence="3">
    <location>
        <begin position="867"/>
        <end position="893"/>
    </location>
</feature>
<evidence type="ECO:0000313" key="4">
    <source>
        <dbReference type="EMBL" id="KAI7734318.1"/>
    </source>
</evidence>
<evidence type="ECO:0000256" key="2">
    <source>
        <dbReference type="RuleBase" id="RU367034"/>
    </source>
</evidence>
<feature type="region of interest" description="Disordered" evidence="3">
    <location>
        <begin position="499"/>
        <end position="527"/>
    </location>
</feature>
<dbReference type="Gene3D" id="6.10.280.150">
    <property type="match status" value="2"/>
</dbReference>
<evidence type="ECO:0000313" key="5">
    <source>
        <dbReference type="Proteomes" id="UP001206925"/>
    </source>
</evidence>
<feature type="region of interest" description="Disordered" evidence="3">
    <location>
        <begin position="195"/>
        <end position="220"/>
    </location>
</feature>
<dbReference type="GO" id="GO:0030036">
    <property type="term" value="P:actin cytoskeleton organization"/>
    <property type="evidence" value="ECO:0007669"/>
    <property type="project" value="UniProtKB-UniRule"/>
</dbReference>
<dbReference type="GO" id="GO:0003779">
    <property type="term" value="F:actin binding"/>
    <property type="evidence" value="ECO:0007669"/>
    <property type="project" value="UniProtKB-UniRule"/>
</dbReference>
<keyword evidence="2" id="KW-0206">Cytoskeleton</keyword>
<accession>A0AAD5C4M8</accession>
<keyword evidence="2" id="KW-0009">Actin-binding</keyword>
<keyword evidence="2" id="KW-0963">Cytoplasm</keyword>
<feature type="compositionally biased region" description="Basic residues" evidence="3">
    <location>
        <begin position="195"/>
        <end position="209"/>
    </location>
</feature>
<feature type="region of interest" description="Disordered" evidence="3">
    <location>
        <begin position="602"/>
        <end position="753"/>
    </location>
</feature>
<name>A0AAD5C4M8_AMBAR</name>
<dbReference type="Gene3D" id="1.20.5.340">
    <property type="match status" value="1"/>
</dbReference>
<comment type="subcellular location">
    <subcellularLocation>
        <location evidence="2">Cytoplasm</location>
        <location evidence="2">Cytoskeleton</location>
    </subcellularLocation>
</comment>
<feature type="region of interest" description="Disordered" evidence="3">
    <location>
        <begin position="272"/>
        <end position="351"/>
    </location>
</feature>
<reference evidence="4" key="1">
    <citation type="submission" date="2022-06" db="EMBL/GenBank/DDBJ databases">
        <title>Uncovering the hologenomic basis of an extraordinary plant invasion.</title>
        <authorList>
            <person name="Bieker V.C."/>
            <person name="Martin M.D."/>
            <person name="Gilbert T."/>
            <person name="Hodgins K."/>
            <person name="Battlay P."/>
            <person name="Petersen B."/>
            <person name="Wilson J."/>
        </authorList>
    </citation>
    <scope>NUCLEOTIDE SEQUENCE</scope>
    <source>
        <strain evidence="4">AA19_3_7</strain>
        <tissue evidence="4">Leaf</tissue>
    </source>
</reference>
<dbReference type="EMBL" id="JAMZMK010009762">
    <property type="protein sequence ID" value="KAI7734318.1"/>
    <property type="molecule type" value="Genomic_DNA"/>
</dbReference>
<dbReference type="GO" id="GO:0071933">
    <property type="term" value="F:Arp2/3 complex binding"/>
    <property type="evidence" value="ECO:0007669"/>
    <property type="project" value="TreeGrafter"/>
</dbReference>
<dbReference type="GO" id="GO:2000601">
    <property type="term" value="P:positive regulation of Arp2/3 complex-mediated actin nucleation"/>
    <property type="evidence" value="ECO:0007669"/>
    <property type="project" value="TreeGrafter"/>
</dbReference>
<comment type="caution">
    <text evidence="4">The sequence shown here is derived from an EMBL/GenBank/DDBJ whole genome shotgun (WGS) entry which is preliminary data.</text>
</comment>
<feature type="compositionally biased region" description="Basic and acidic residues" evidence="3">
    <location>
        <begin position="717"/>
        <end position="751"/>
    </location>
</feature>
<gene>
    <name evidence="4" type="ORF">M8C21_009450</name>
</gene>
<evidence type="ECO:0000256" key="1">
    <source>
        <dbReference type="ARBA" id="ARBA00006993"/>
    </source>
</evidence>
<feature type="compositionally biased region" description="Basic and acidic residues" evidence="3">
    <location>
        <begin position="678"/>
        <end position="710"/>
    </location>
</feature>
<feature type="compositionally biased region" description="Polar residues" evidence="3">
    <location>
        <begin position="605"/>
        <end position="617"/>
    </location>
</feature>
<comment type="function">
    <text evidence="2">Involved in regulation of actin and microtubule organization. Part of a WAVE complex that activates the Arp2/3 complex.</text>
</comment>
<feature type="non-terminal residue" evidence="4">
    <location>
        <position position="1225"/>
    </location>
</feature>
<dbReference type="InterPro" id="IPR028288">
    <property type="entry name" value="SCAR/WAVE_fam"/>
</dbReference>
<feature type="compositionally biased region" description="Polar residues" evidence="3">
    <location>
        <begin position="636"/>
        <end position="650"/>
    </location>
</feature>
<keyword evidence="5" id="KW-1185">Reference proteome</keyword>
<dbReference type="PANTHER" id="PTHR12902:SF1">
    <property type="entry name" value="WISKOTT-ALDRICH SYNDROME PROTEIN FAMILY MEMBER"/>
    <property type="match status" value="1"/>
</dbReference>
<sequence length="1225" mass="134612">KPEQMPINRYQIRNVYSLADPELYKASDKDDPEALLEGVAMAGLVGVLRQLGDLAESVLVFTFAAEIFHDLHEEVMATAARGHGLLVRVQQLESEIPPIERAFLSQTSHSTFFLNSGAHWHPNQRTTQNLITTGDLPRFVMDSYEECRGPPRLFLLDKFDVGGAGACLKRYTDPSIFKVEASSYEIEIAETQREKKIHQTKKKGSRWKGGKAPEVSQSSHAKLHQLFLEERVQADSSEAARRVKLKKRPNKFPLDSESGESYMNKLLDSASRAHEVTPAPSNGSRLDDGSIMGSALGSPMKNTSPCVSSRKITESQPPYDDELEVENNQTTVDNEIRPEGLQNADPSEDVASETDNYMDARATMESEVETSITQRTYFDANKHQLQSQLSDSFSVENSTVSNDGNNSITKGISLSGNSDTISTSTENASTVGTDSPSQPFACVEIPFRPRSIPITDTMHVTQNPGHDITNDTCIDVSKVSHVDQVASLEAGTLDTNEVCSDHSEKLDSSRKSDDHQIDTKDTAKCTSEHSGVLPVADGLSSFSFGKNLKGDLENKYPNDSSIPTSLPNILERTKNQTGYDLENHSTDSVVSSSQSVISRVDELSSDTTFNDDNSVTEEQLKEKGEGVLVISDQAESRVSYSSGHETGSHNSEIEPVSVADVNTNRIDDSVLKEGTGTESKERELESTYSDDKRDDGKGLGDDNKLERIEADTVNSDTEERCSVLPVDADRHDNTSHSVSEQDSKESGEKQEVNSPLLNSKILQNHNNSFLAETDQNQEIILPDFGSQPVDSEPCVSNAQLIVSSREASAFTESDNDLESKSPNHIDILEAKVDQSNNQLHMQLPPETDGSQLGSLTQVDHETHIETHIDDSQSFSESVPVSEKPSATELSSHEMISDQDDIIAPCQHESNVSTEADHNVESKSLNSGDHIDVSEAPSQSSLVEDKVDQPIGQLHVPVPEKSSTMELSTRDINLSDQVKHQSSPVLSGFDILPPLPPVKVEDPPPLPPLPPMQWRMRKLQSPLSTPTNGGQHSENPFHQFFSSTSIQNPEVVGQSTVDETVNLDTENQKSHTQHNEVKFAETLVPQAAAVDPHRMPTVSYQEAFWPSSSPYPLPPILDEMQINVRPMKIQRPRSPLIDAVAAHDKTKLRKVSDRDAIHIPKGDEKDTLLDQIRAKSINLKPAVQTRPSIQGPTTNLRVAAILEKANAIRQAFAGSDDDDSDNWSDS</sequence>
<comment type="similarity">
    <text evidence="1 2">Belongs to the SCAR/WAVE family.</text>
</comment>
<proteinExistence type="inferred from homology"/>
<organism evidence="4 5">
    <name type="scientific">Ambrosia artemisiifolia</name>
    <name type="common">Common ragweed</name>
    <dbReference type="NCBI Taxonomy" id="4212"/>
    <lineage>
        <taxon>Eukaryota</taxon>
        <taxon>Viridiplantae</taxon>
        <taxon>Streptophyta</taxon>
        <taxon>Embryophyta</taxon>
        <taxon>Tracheophyta</taxon>
        <taxon>Spermatophyta</taxon>
        <taxon>Magnoliopsida</taxon>
        <taxon>eudicotyledons</taxon>
        <taxon>Gunneridae</taxon>
        <taxon>Pentapetalae</taxon>
        <taxon>asterids</taxon>
        <taxon>campanulids</taxon>
        <taxon>Asterales</taxon>
        <taxon>Asteraceae</taxon>
        <taxon>Asteroideae</taxon>
        <taxon>Heliantheae alliance</taxon>
        <taxon>Heliantheae</taxon>
        <taxon>Ambrosia</taxon>
    </lineage>
</organism>
<dbReference type="GO" id="GO:0005856">
    <property type="term" value="C:cytoskeleton"/>
    <property type="evidence" value="ECO:0007669"/>
    <property type="project" value="UniProtKB-SubCell"/>
</dbReference>
<feature type="region of interest" description="Disordered" evidence="3">
    <location>
        <begin position="911"/>
        <end position="942"/>
    </location>
</feature>